<feature type="transmembrane region" description="Helical" evidence="1">
    <location>
        <begin position="360"/>
        <end position="378"/>
    </location>
</feature>
<evidence type="ECO:0000256" key="1">
    <source>
        <dbReference type="SAM" id="Phobius"/>
    </source>
</evidence>
<feature type="transmembrane region" description="Helical" evidence="1">
    <location>
        <begin position="76"/>
        <end position="94"/>
    </location>
</feature>
<feature type="transmembrane region" description="Helical" evidence="1">
    <location>
        <begin position="237"/>
        <end position="254"/>
    </location>
</feature>
<dbReference type="PATRIC" id="fig|1158610.3.peg.1953"/>
<keyword evidence="1" id="KW-0812">Transmembrane</keyword>
<feature type="transmembrane region" description="Helical" evidence="1">
    <location>
        <begin position="48"/>
        <end position="64"/>
    </location>
</feature>
<name>R3W602_9ENTE</name>
<dbReference type="STRING" id="154621.RV11_GL003199"/>
<feature type="transmembrane region" description="Helical" evidence="1">
    <location>
        <begin position="18"/>
        <end position="36"/>
    </location>
</feature>
<evidence type="ECO:0000313" key="3">
    <source>
        <dbReference type="Proteomes" id="UP000013785"/>
    </source>
</evidence>
<dbReference type="RefSeq" id="WP_010768621.1">
    <property type="nucleotide sequence ID" value="NZ_ASWE01000002.1"/>
</dbReference>
<feature type="transmembrane region" description="Helical" evidence="1">
    <location>
        <begin position="331"/>
        <end position="348"/>
    </location>
</feature>
<gene>
    <name evidence="2" type="ORF">UC3_01959</name>
</gene>
<sequence length="436" mass="50513">MSEREHHSQMETRPKESLLTIIAICSFGIMPIVDSFNGAFQQSHIADIYRLFLTIYVFFFLFFGKKIIFEQSLQMLLVVFFFGTLIMLQYFFLYGYHVPLVKDLKSLMRILLTIIFYAYFYKLIQLKLITKEQLKDMLLLIALGYSACIILPFLFGKGLATYDIFGSGTLSADQGVGFKAYFLEVNSLSAILIGLVTLCGEECLASIKQNSYRYTILVGILFLGIWLSLLLTSTKTSLVYGIFYFILFVGRMLLSKKLRMIFKLYGIFSINLIFLLLKSLFLPKFVESVNGVLARGFYFFDLMDGNWIQFLTSNRSVWLVLNWQQLLSSKHFLFIHFFGAGYYINVDFPLARRILAEMDLFDFYFSYGLVGYLLYISYFKTSLIHFYKAEKDSVSWMFLTLFIYSIFAGHVFVNAMAATLLAIIFAYFTARQESSE</sequence>
<keyword evidence="1" id="KW-0472">Membrane</keyword>
<keyword evidence="3" id="KW-1185">Reference proteome</keyword>
<feature type="transmembrane region" description="Helical" evidence="1">
    <location>
        <begin position="261"/>
        <end position="281"/>
    </location>
</feature>
<comment type="caution">
    <text evidence="2">The sequence shown here is derived from an EMBL/GenBank/DDBJ whole genome shotgun (WGS) entry which is preliminary data.</text>
</comment>
<keyword evidence="1" id="KW-1133">Transmembrane helix</keyword>
<dbReference type="Proteomes" id="UP000013785">
    <property type="component" value="Unassembled WGS sequence"/>
</dbReference>
<dbReference type="OrthoDB" id="2194423at2"/>
<organism evidence="2 3">
    <name type="scientific">Enterococcus phoeniculicola ATCC BAA-412</name>
    <dbReference type="NCBI Taxonomy" id="1158610"/>
    <lineage>
        <taxon>Bacteria</taxon>
        <taxon>Bacillati</taxon>
        <taxon>Bacillota</taxon>
        <taxon>Bacilli</taxon>
        <taxon>Lactobacillales</taxon>
        <taxon>Enterococcaceae</taxon>
        <taxon>Enterococcus</taxon>
    </lineage>
</organism>
<dbReference type="EMBL" id="AJAT01000016">
    <property type="protein sequence ID" value="EOL42982.1"/>
    <property type="molecule type" value="Genomic_DNA"/>
</dbReference>
<feature type="transmembrane region" description="Helical" evidence="1">
    <location>
        <begin position="398"/>
        <end position="428"/>
    </location>
</feature>
<evidence type="ECO:0000313" key="2">
    <source>
        <dbReference type="EMBL" id="EOL42982.1"/>
    </source>
</evidence>
<feature type="transmembrane region" description="Helical" evidence="1">
    <location>
        <begin position="106"/>
        <end position="124"/>
    </location>
</feature>
<evidence type="ECO:0008006" key="4">
    <source>
        <dbReference type="Google" id="ProtNLM"/>
    </source>
</evidence>
<feature type="transmembrane region" description="Helical" evidence="1">
    <location>
        <begin position="180"/>
        <end position="200"/>
    </location>
</feature>
<protein>
    <recommendedName>
        <fullName evidence="4">O-antigen polymerase</fullName>
    </recommendedName>
</protein>
<dbReference type="HOGENOM" id="CLU_656793_0_0_9"/>
<feature type="transmembrane region" description="Helical" evidence="1">
    <location>
        <begin position="136"/>
        <end position="160"/>
    </location>
</feature>
<proteinExistence type="predicted"/>
<reference evidence="2 3" key="1">
    <citation type="submission" date="2013-02" db="EMBL/GenBank/DDBJ databases">
        <title>The Genome Sequence of Enterococcus phoeniculicola BAA-412.</title>
        <authorList>
            <consortium name="The Broad Institute Genome Sequencing Platform"/>
            <consortium name="The Broad Institute Genome Sequencing Center for Infectious Disease"/>
            <person name="Earl A.M."/>
            <person name="Gilmore M.S."/>
            <person name="Lebreton F."/>
            <person name="Walker B."/>
            <person name="Young S.K."/>
            <person name="Zeng Q."/>
            <person name="Gargeya S."/>
            <person name="Fitzgerald M."/>
            <person name="Haas B."/>
            <person name="Abouelleil A."/>
            <person name="Alvarado L."/>
            <person name="Arachchi H.M."/>
            <person name="Berlin A.M."/>
            <person name="Chapman S.B."/>
            <person name="Dewar J."/>
            <person name="Goldberg J."/>
            <person name="Griggs A."/>
            <person name="Gujja S."/>
            <person name="Hansen M."/>
            <person name="Howarth C."/>
            <person name="Imamovic A."/>
            <person name="Larimer J."/>
            <person name="McCowan C."/>
            <person name="Murphy C."/>
            <person name="Neiman D."/>
            <person name="Pearson M."/>
            <person name="Priest M."/>
            <person name="Roberts A."/>
            <person name="Saif S."/>
            <person name="Shea T."/>
            <person name="Sisk P."/>
            <person name="Sykes S."/>
            <person name="Wortman J."/>
            <person name="Nusbaum C."/>
            <person name="Birren B."/>
        </authorList>
    </citation>
    <scope>NUCLEOTIDE SEQUENCE [LARGE SCALE GENOMIC DNA]</scope>
    <source>
        <strain evidence="2 3">ATCC BAA-412</strain>
    </source>
</reference>
<feature type="transmembrane region" description="Helical" evidence="1">
    <location>
        <begin position="212"/>
        <end position="231"/>
    </location>
</feature>
<accession>R3W602</accession>
<dbReference type="AlphaFoldDB" id="R3W602"/>
<dbReference type="eggNOG" id="ENOG502ZAUS">
    <property type="taxonomic scope" value="Bacteria"/>
</dbReference>